<dbReference type="PRINTS" id="PR00411">
    <property type="entry name" value="PNDRDTASEI"/>
</dbReference>
<evidence type="ECO:0000256" key="9">
    <source>
        <dbReference type="ARBA" id="ARBA00023014"/>
    </source>
</evidence>
<dbReference type="InterPro" id="IPR036188">
    <property type="entry name" value="FAD/NAD-bd_sf"/>
</dbReference>
<dbReference type="GO" id="GO:0016491">
    <property type="term" value="F:oxidoreductase activity"/>
    <property type="evidence" value="ECO:0007669"/>
    <property type="project" value="UniProtKB-KW"/>
</dbReference>
<evidence type="ECO:0000256" key="3">
    <source>
        <dbReference type="ARBA" id="ARBA00011048"/>
    </source>
</evidence>
<dbReference type="Pfam" id="PF00724">
    <property type="entry name" value="Oxidored_FMN"/>
    <property type="match status" value="1"/>
</dbReference>
<feature type="domain" description="FAD/NAD(P)-binding" evidence="11">
    <location>
        <begin position="334"/>
        <end position="569"/>
    </location>
</feature>
<dbReference type="GO" id="GO:0010181">
    <property type="term" value="F:FMN binding"/>
    <property type="evidence" value="ECO:0007669"/>
    <property type="project" value="InterPro"/>
</dbReference>
<dbReference type="InterPro" id="IPR013785">
    <property type="entry name" value="Aldolase_TIM"/>
</dbReference>
<evidence type="ECO:0000256" key="5">
    <source>
        <dbReference type="ARBA" id="ARBA00022643"/>
    </source>
</evidence>
<evidence type="ECO:0000256" key="6">
    <source>
        <dbReference type="ARBA" id="ARBA00022723"/>
    </source>
</evidence>
<keyword evidence="8" id="KW-0408">Iron</keyword>
<dbReference type="Gene3D" id="3.40.50.720">
    <property type="entry name" value="NAD(P)-binding Rossmann-like Domain"/>
    <property type="match status" value="1"/>
</dbReference>
<protein>
    <submittedName>
        <fullName evidence="12">2,4-dienoyl-CoA reductase</fullName>
    </submittedName>
</protein>
<dbReference type="Gene3D" id="3.20.20.70">
    <property type="entry name" value="Aldolase class I"/>
    <property type="match status" value="1"/>
</dbReference>
<evidence type="ECO:0000259" key="11">
    <source>
        <dbReference type="Pfam" id="PF07992"/>
    </source>
</evidence>
<dbReference type="SUPFAM" id="SSF51395">
    <property type="entry name" value="FMN-linked oxidoreductases"/>
    <property type="match status" value="1"/>
</dbReference>
<dbReference type="PRINTS" id="PR00368">
    <property type="entry name" value="FADPNR"/>
</dbReference>
<evidence type="ECO:0000313" key="12">
    <source>
        <dbReference type="EMBL" id="SEP19853.1"/>
    </source>
</evidence>
<dbReference type="Proteomes" id="UP000199126">
    <property type="component" value="Unassembled WGS sequence"/>
</dbReference>
<dbReference type="GO" id="GO:0046872">
    <property type="term" value="F:metal ion binding"/>
    <property type="evidence" value="ECO:0007669"/>
    <property type="project" value="UniProtKB-KW"/>
</dbReference>
<dbReference type="AlphaFoldDB" id="A0A1H8VX49"/>
<keyword evidence="4" id="KW-0285">Flavoprotein</keyword>
<keyword evidence="6" id="KW-0479">Metal-binding</keyword>
<proteinExistence type="inferred from homology"/>
<dbReference type="GO" id="GO:0051536">
    <property type="term" value="F:iron-sulfur cluster binding"/>
    <property type="evidence" value="ECO:0007669"/>
    <property type="project" value="UniProtKB-KW"/>
</dbReference>
<name>A0A1H8VX49_9EURY</name>
<dbReference type="PANTHER" id="PTHR42917:SF2">
    <property type="entry name" value="2,4-DIENOYL-COA REDUCTASE [(2E)-ENOYL-COA-PRODUCING]"/>
    <property type="match status" value="1"/>
</dbReference>
<sequence>MAYLANHPSSVSGSAIHGWDESLIPQLKELTDAVHETGAKMICQNLHYGRQITSTVSERPVLSSSDIPGPVNREVPREMTHKEIEMIVDGYARTAGIIQRGGFDGVEIHSGYGGYLLSQFISPYSNEREDEYGGSLENRLRIVYETLDAVREEVGDEYVVGLQVNATDDAPHGMGPDEYETVARRLAATGQVDYLVVKAGTYEKQDYIIPDMQRERAFLAPLAKRIRHAVRQENPEVTIATTGRITDPREADQLLQAGAADLVSMTRGHIADPEVARKAQEGRLDELIECMGCNQGCIERVYQGAACRCVLNPATGFEADLGVGTLTKSTNPKRVLVVGGGPAGMKAAEVAARRGHEVVLYEREDQLGGQARFAAKIPKKAEFEKSLLWLREALTREEVAVRTGTNVTRELIVSEAPDAVILATGSSQPSFPRGYHSLGIRPTDIPGWEDARILSSVDVLAKHVDGAAFRDPGEHVLVIDDGEHHWKGVGTAKYLAESGRTVQLAQPGGDLAGDLTGPTKAKLHRDLFSMTNPIEFHTFATVSSIEWPTVTLDRRGQSVELENVDSIVLAGFHRATNPLESQLQGSVPTVRAVGDAVAPRTIKEAIHEGERTAREI</sequence>
<dbReference type="EMBL" id="FODV01000020">
    <property type="protein sequence ID" value="SEP19853.1"/>
    <property type="molecule type" value="Genomic_DNA"/>
</dbReference>
<keyword evidence="5" id="KW-0288">FMN</keyword>
<comment type="similarity">
    <text evidence="3">In the N-terminal section; belongs to the NADH:flavin oxidoreductase/NADH oxidase family.</text>
</comment>
<dbReference type="PANTHER" id="PTHR42917">
    <property type="entry name" value="2,4-DIENOYL-COA REDUCTASE"/>
    <property type="match status" value="1"/>
</dbReference>
<reference evidence="13" key="1">
    <citation type="submission" date="2016-10" db="EMBL/GenBank/DDBJ databases">
        <authorList>
            <person name="Varghese N."/>
            <person name="Submissions S."/>
        </authorList>
    </citation>
    <scope>NUCLEOTIDE SEQUENCE [LARGE SCALE GENOMIC DNA]</scope>
    <source>
        <strain evidence="13">CGMCC 1.10121</strain>
    </source>
</reference>
<evidence type="ECO:0000256" key="8">
    <source>
        <dbReference type="ARBA" id="ARBA00023004"/>
    </source>
</evidence>
<feature type="domain" description="NADH:flavin oxidoreductase/NADH oxidase N-terminal" evidence="10">
    <location>
        <begin position="18"/>
        <end position="285"/>
    </location>
</feature>
<accession>A0A1H8VX49</accession>
<evidence type="ECO:0000313" key="13">
    <source>
        <dbReference type="Proteomes" id="UP000199126"/>
    </source>
</evidence>
<comment type="cofactor">
    <cofactor evidence="2">
        <name>[4Fe-4S] cluster</name>
        <dbReference type="ChEBI" id="CHEBI:49883"/>
    </cofactor>
</comment>
<dbReference type="OrthoDB" id="24876at2157"/>
<dbReference type="SUPFAM" id="SSF51905">
    <property type="entry name" value="FAD/NAD(P)-binding domain"/>
    <property type="match status" value="1"/>
</dbReference>
<keyword evidence="9" id="KW-0411">Iron-sulfur</keyword>
<dbReference type="SUPFAM" id="SSF51971">
    <property type="entry name" value="Nucleotide-binding domain"/>
    <property type="match status" value="1"/>
</dbReference>
<evidence type="ECO:0000259" key="10">
    <source>
        <dbReference type="Pfam" id="PF00724"/>
    </source>
</evidence>
<gene>
    <name evidence="12" type="ORF">SAMN04487948_12056</name>
</gene>
<dbReference type="InterPro" id="IPR051793">
    <property type="entry name" value="NADH:flavin_oxidoreductase"/>
</dbReference>
<keyword evidence="7" id="KW-0560">Oxidoreductase</keyword>
<evidence type="ECO:0000256" key="7">
    <source>
        <dbReference type="ARBA" id="ARBA00023002"/>
    </source>
</evidence>
<comment type="cofactor">
    <cofactor evidence="1">
        <name>FMN</name>
        <dbReference type="ChEBI" id="CHEBI:58210"/>
    </cofactor>
</comment>
<dbReference type="Gene3D" id="3.50.50.60">
    <property type="entry name" value="FAD/NAD(P)-binding domain"/>
    <property type="match status" value="1"/>
</dbReference>
<evidence type="ECO:0000256" key="2">
    <source>
        <dbReference type="ARBA" id="ARBA00001966"/>
    </source>
</evidence>
<evidence type="ECO:0000256" key="1">
    <source>
        <dbReference type="ARBA" id="ARBA00001917"/>
    </source>
</evidence>
<dbReference type="InterPro" id="IPR023753">
    <property type="entry name" value="FAD/NAD-binding_dom"/>
</dbReference>
<dbReference type="InterPro" id="IPR001155">
    <property type="entry name" value="OxRdtase_FMN_N"/>
</dbReference>
<organism evidence="12 13">
    <name type="scientific">Halogranum amylolyticum</name>
    <dbReference type="NCBI Taxonomy" id="660520"/>
    <lineage>
        <taxon>Archaea</taxon>
        <taxon>Methanobacteriati</taxon>
        <taxon>Methanobacteriota</taxon>
        <taxon>Stenosarchaea group</taxon>
        <taxon>Halobacteria</taxon>
        <taxon>Halobacteriales</taxon>
        <taxon>Haloferacaceae</taxon>
    </lineage>
</organism>
<dbReference type="Pfam" id="PF07992">
    <property type="entry name" value="Pyr_redox_2"/>
    <property type="match status" value="1"/>
</dbReference>
<keyword evidence="13" id="KW-1185">Reference proteome</keyword>
<evidence type="ECO:0000256" key="4">
    <source>
        <dbReference type="ARBA" id="ARBA00022630"/>
    </source>
</evidence>